<evidence type="ECO:0000259" key="3">
    <source>
        <dbReference type="PROSITE" id="PS51471"/>
    </source>
</evidence>
<dbReference type="GO" id="GO:0071456">
    <property type="term" value="P:cellular response to hypoxia"/>
    <property type="evidence" value="ECO:0007669"/>
    <property type="project" value="TreeGrafter"/>
</dbReference>
<name>A0A8J5XV43_DIALT</name>
<dbReference type="GO" id="GO:0008198">
    <property type="term" value="F:ferrous iron binding"/>
    <property type="evidence" value="ECO:0007669"/>
    <property type="project" value="TreeGrafter"/>
</dbReference>
<dbReference type="Gene3D" id="2.60.120.620">
    <property type="entry name" value="q2cbj1_9rhob like domain"/>
    <property type="match status" value="1"/>
</dbReference>
<keyword evidence="1" id="KW-0847">Vitamin C</keyword>
<feature type="domain" description="Fe2OG dioxygenase" evidence="3">
    <location>
        <begin position="159"/>
        <end position="282"/>
    </location>
</feature>
<dbReference type="PANTHER" id="PTHR12907">
    <property type="entry name" value="EGL NINE HOMOLOG-RELATED"/>
    <property type="match status" value="1"/>
</dbReference>
<dbReference type="PANTHER" id="PTHR12907:SF26">
    <property type="entry name" value="HIF PROLYL HYDROXYLASE, ISOFORM C"/>
    <property type="match status" value="1"/>
</dbReference>
<dbReference type="Pfam" id="PF13640">
    <property type="entry name" value="2OG-FeII_Oxy_3"/>
    <property type="match status" value="1"/>
</dbReference>
<dbReference type="InterPro" id="IPR051559">
    <property type="entry name" value="HIF_prolyl_hydroxylases"/>
</dbReference>
<evidence type="ECO:0000313" key="4">
    <source>
        <dbReference type="EMBL" id="KAG8469546.1"/>
    </source>
</evidence>
<reference evidence="4" key="1">
    <citation type="submission" date="2021-05" db="EMBL/GenBank/DDBJ databases">
        <title>The genome of the haptophyte Pavlova lutheri (Diacronema luteri, Pavlovales) - a model for lipid biosynthesis in eukaryotic algae.</title>
        <authorList>
            <person name="Hulatt C.J."/>
            <person name="Posewitz M.C."/>
        </authorList>
    </citation>
    <scope>NUCLEOTIDE SEQUENCE</scope>
    <source>
        <strain evidence="4">NIVA-4/92</strain>
    </source>
</reference>
<evidence type="ECO:0000256" key="1">
    <source>
        <dbReference type="ARBA" id="ARBA00022896"/>
    </source>
</evidence>
<organism evidence="4 5">
    <name type="scientific">Diacronema lutheri</name>
    <name type="common">Unicellular marine alga</name>
    <name type="synonym">Monochrysis lutheri</name>
    <dbReference type="NCBI Taxonomy" id="2081491"/>
    <lineage>
        <taxon>Eukaryota</taxon>
        <taxon>Haptista</taxon>
        <taxon>Haptophyta</taxon>
        <taxon>Pavlovophyceae</taxon>
        <taxon>Pavlovales</taxon>
        <taxon>Pavlovaceae</taxon>
        <taxon>Diacronema</taxon>
    </lineage>
</organism>
<comment type="caution">
    <text evidence="4">The sequence shown here is derived from an EMBL/GenBank/DDBJ whole genome shotgun (WGS) entry which is preliminary data.</text>
</comment>
<sequence>MWRKALQLDTVAVALVPLGCAALLVEASLRTAHRDADWSELCAYEDTNRVVTGEHVRELERRGFVCIPAAMDGAQVARARADAQALYSSGRFAASGNEAEVRQDHIATIRATDGTAGAAHAERGFATLGSGLLHAIQLTRGVSHALDMHGYAGLASRRVPRQVQLSAYAADGSASYRRHADACSDSFLDLGLLEWLRLRDYRERTLTAILYLNSPSWAEQGAAAPGSDAGSGGALRCFHAKGFTDIVPRGGTLVILDAKVIEHEVRPSAGATRFAITSWVISDSAT</sequence>
<dbReference type="EMBL" id="JAGTXO010000002">
    <property type="protein sequence ID" value="KAG8469546.1"/>
    <property type="molecule type" value="Genomic_DNA"/>
</dbReference>
<evidence type="ECO:0000256" key="2">
    <source>
        <dbReference type="RuleBase" id="RU003682"/>
    </source>
</evidence>
<keyword evidence="5" id="KW-1185">Reference proteome</keyword>
<dbReference type="AlphaFoldDB" id="A0A8J5XV43"/>
<dbReference type="InterPro" id="IPR044862">
    <property type="entry name" value="Pro_4_hyd_alph_FE2OG_OXY"/>
</dbReference>
<evidence type="ECO:0000313" key="5">
    <source>
        <dbReference type="Proteomes" id="UP000751190"/>
    </source>
</evidence>
<gene>
    <name evidence="4" type="ORF">KFE25_006001</name>
</gene>
<dbReference type="PROSITE" id="PS51471">
    <property type="entry name" value="FE2OG_OXY"/>
    <property type="match status" value="1"/>
</dbReference>
<keyword evidence="2" id="KW-0560">Oxidoreductase</keyword>
<comment type="similarity">
    <text evidence="2">Belongs to the iron/ascorbate-dependent oxidoreductase family.</text>
</comment>
<dbReference type="GO" id="GO:0031418">
    <property type="term" value="F:L-ascorbic acid binding"/>
    <property type="evidence" value="ECO:0007669"/>
    <property type="project" value="UniProtKB-KW"/>
</dbReference>
<keyword evidence="2" id="KW-0408">Iron</keyword>
<protein>
    <recommendedName>
        <fullName evidence="3">Fe2OG dioxygenase domain-containing protein</fullName>
    </recommendedName>
</protein>
<dbReference type="InterPro" id="IPR005123">
    <property type="entry name" value="Oxoglu/Fe-dep_dioxygenase_dom"/>
</dbReference>
<dbReference type="Proteomes" id="UP000751190">
    <property type="component" value="Unassembled WGS sequence"/>
</dbReference>
<proteinExistence type="inferred from homology"/>
<keyword evidence="2" id="KW-0479">Metal-binding</keyword>
<dbReference type="OMA" id="QCQLAMY"/>
<dbReference type="OrthoDB" id="76265at2759"/>
<dbReference type="GO" id="GO:0031543">
    <property type="term" value="F:peptidyl-proline dioxygenase activity"/>
    <property type="evidence" value="ECO:0007669"/>
    <property type="project" value="TreeGrafter"/>
</dbReference>
<accession>A0A8J5XV43</accession>